<keyword evidence="2" id="KW-1185">Reference proteome</keyword>
<reference evidence="1 2" key="1">
    <citation type="submission" date="2017-10" db="EMBL/GenBank/DDBJ databases">
        <title>Genomics of the genus Arcobacter.</title>
        <authorList>
            <person name="Perez-Cataluna A."/>
            <person name="Figueras M.J."/>
        </authorList>
    </citation>
    <scope>NUCLEOTIDE SEQUENCE [LARGE SCALE GENOMIC DNA]</scope>
    <source>
        <strain evidence="1 2">DSM 24636</strain>
    </source>
</reference>
<evidence type="ECO:0000313" key="2">
    <source>
        <dbReference type="Proteomes" id="UP000290191"/>
    </source>
</evidence>
<evidence type="ECO:0000313" key="1">
    <source>
        <dbReference type="EMBL" id="RXJ62932.1"/>
    </source>
</evidence>
<gene>
    <name evidence="1" type="ORF">CRV06_08850</name>
</gene>
<dbReference type="STRING" id="877500.GCA_000935065_01773"/>
<dbReference type="OrthoDB" id="8830878at2"/>
<organism evidence="1 2">
    <name type="scientific">Halarcobacter anaerophilus</name>
    <dbReference type="NCBI Taxonomy" id="877500"/>
    <lineage>
        <taxon>Bacteria</taxon>
        <taxon>Pseudomonadati</taxon>
        <taxon>Campylobacterota</taxon>
        <taxon>Epsilonproteobacteria</taxon>
        <taxon>Campylobacterales</taxon>
        <taxon>Arcobacteraceae</taxon>
        <taxon>Halarcobacter</taxon>
    </lineage>
</organism>
<sequence>MVGCFLIFSVSNLLALESQNIDPFAVNNGEIPSKKEYSGALFKFNFNYPVSYEEPINTPWSKVTNGKKLTKEKAYDYIMALKKYIEPSVKTFVLDQEKWNKSLQKDWYSMLWAGENVDLTGWEGREAIYGTYTGQIQPASVYKDFGLTVPVRNYAAIYYDKVAAYTLHEVFKKCDESEDSCIPSVNNDEAQFKEGAIIIKAASASATPEQWPVLEGAAKWKIYRKPFDMNGTIKDKPPVVTDTRVTIFDIIIKDSVAAPETGWVFTTLVYDKNAKGDNAWDKMVPLGAMWGNDPAVNSAQNPKEELLETYINPKAPAYAKVTLGYGLRLSGPFDIAVKYDVKVNGKTVKKLRSSSCMSCHGTASFLPKSYNMVTPFYPVESIKNGIWTMYEPGSKIWNQWFQNRWGNIPQSEEKDVIALDYSTFLEQVLMNYAADYSHDNNLKNYSIFEKWRKFKRESRSH</sequence>
<protein>
    <recommendedName>
        <fullName evidence="3">Cytochrome c domain-containing protein</fullName>
    </recommendedName>
</protein>
<name>A0A4Q0XZ65_9BACT</name>
<dbReference type="Proteomes" id="UP000290191">
    <property type="component" value="Unassembled WGS sequence"/>
</dbReference>
<dbReference type="AlphaFoldDB" id="A0A4Q0XZ65"/>
<accession>A0A4Q0XZ65</accession>
<evidence type="ECO:0008006" key="3">
    <source>
        <dbReference type="Google" id="ProtNLM"/>
    </source>
</evidence>
<proteinExistence type="predicted"/>
<comment type="caution">
    <text evidence="1">The sequence shown here is derived from an EMBL/GenBank/DDBJ whole genome shotgun (WGS) entry which is preliminary data.</text>
</comment>
<dbReference type="EMBL" id="PDKO01000006">
    <property type="protein sequence ID" value="RXJ62932.1"/>
    <property type="molecule type" value="Genomic_DNA"/>
</dbReference>